<comment type="caution">
    <text evidence="1">The sequence shown here is derived from an EMBL/GenBank/DDBJ whole genome shotgun (WGS) entry which is preliminary data.</text>
</comment>
<reference evidence="1 2" key="1">
    <citation type="submission" date="2019-10" db="EMBL/GenBank/DDBJ databases">
        <title>Bacillus from the desert of Cuatro Cinegas, Coahuila.</title>
        <authorList>
            <person name="Olmedo-Alvarez G."/>
            <person name="Saldana S."/>
            <person name="Barcelo D."/>
        </authorList>
    </citation>
    <scope>NUCLEOTIDE SEQUENCE [LARGE SCALE GENOMIC DNA]</scope>
    <source>
        <strain evidence="1 2">CH316_11T</strain>
    </source>
</reference>
<gene>
    <name evidence="1" type="ORF">F8165_16635</name>
</gene>
<proteinExistence type="predicted"/>
<evidence type="ECO:0000313" key="2">
    <source>
        <dbReference type="Proteomes" id="UP000461739"/>
    </source>
</evidence>
<accession>A0AAN5XNJ0</accession>
<dbReference type="EMBL" id="WBPI01000010">
    <property type="protein sequence ID" value="KAB2448976.1"/>
    <property type="molecule type" value="Genomic_DNA"/>
</dbReference>
<dbReference type="Proteomes" id="UP000461739">
    <property type="component" value="Unassembled WGS sequence"/>
</dbReference>
<dbReference type="RefSeq" id="WP_086421875.1">
    <property type="nucleotide sequence ID" value="NZ_WBPA01000022.1"/>
</dbReference>
<evidence type="ECO:0000313" key="1">
    <source>
        <dbReference type="EMBL" id="KAB2448976.1"/>
    </source>
</evidence>
<dbReference type="AlphaFoldDB" id="A0AAN5XNJ0"/>
<organism evidence="1 2">
    <name type="scientific">Bacillus cereus</name>
    <dbReference type="NCBI Taxonomy" id="1396"/>
    <lineage>
        <taxon>Bacteria</taxon>
        <taxon>Bacillati</taxon>
        <taxon>Bacillota</taxon>
        <taxon>Bacilli</taxon>
        <taxon>Bacillales</taxon>
        <taxon>Bacillaceae</taxon>
        <taxon>Bacillus</taxon>
        <taxon>Bacillus cereus group</taxon>
    </lineage>
</organism>
<sequence>MKGNGMQEIMSVAKEFGLDSLVDVGMDLMPYVSNVRNMLKFNRLESRMKEHSDQLKVIGQLSQNSILAADYISERIFPIVLADLIEEHEDAKIHLILNGFENVFIEEKSEESIVINYYDTLRNLRYRDVRRLLDLVGETGTYETPLINTEEAAVISSIDVKLERYGLIEMHRVGIGDGEYETNYPGNVKQTHYGYRFLQFIMSNEKKVAES</sequence>
<protein>
    <submittedName>
        <fullName evidence="1">Uncharacterized protein</fullName>
    </submittedName>
</protein>
<name>A0AAN5XNJ0_BACCE</name>